<gene>
    <name evidence="3" type="ORF">IHE55_08145</name>
</gene>
<evidence type="ECO:0000256" key="1">
    <source>
        <dbReference type="ARBA" id="ARBA00023002"/>
    </source>
</evidence>
<dbReference type="InterPro" id="IPR028939">
    <property type="entry name" value="P5C_Rdtase_cat_N"/>
</dbReference>
<dbReference type="RefSeq" id="WP_197988416.1">
    <property type="nucleotide sequence ID" value="NZ_JACYXC010000001.1"/>
</dbReference>
<dbReference type="PANTHER" id="PTHR14239">
    <property type="entry name" value="DUDULIN-RELATED"/>
    <property type="match status" value="1"/>
</dbReference>
<name>A0ABS0NHV2_9ACTN</name>
<dbReference type="Proteomes" id="UP000807371">
    <property type="component" value="Unassembled WGS sequence"/>
</dbReference>
<comment type="caution">
    <text evidence="3">The sequence shown here is derived from an EMBL/GenBank/DDBJ whole genome shotgun (WGS) entry which is preliminary data.</text>
</comment>
<dbReference type="InterPro" id="IPR036291">
    <property type="entry name" value="NAD(P)-bd_dom_sf"/>
</dbReference>
<keyword evidence="1" id="KW-0560">Oxidoreductase</keyword>
<dbReference type="EMBL" id="JACYXC010000001">
    <property type="protein sequence ID" value="MBH5334765.1"/>
    <property type="molecule type" value="Genomic_DNA"/>
</dbReference>
<dbReference type="PANTHER" id="PTHR14239:SF10">
    <property type="entry name" value="REDUCTASE"/>
    <property type="match status" value="1"/>
</dbReference>
<dbReference type="Pfam" id="PF03807">
    <property type="entry name" value="F420_oxidored"/>
    <property type="match status" value="1"/>
</dbReference>
<reference evidence="3 4" key="1">
    <citation type="submission" date="2020-09" db="EMBL/GenBank/DDBJ databases">
        <title>Biosynthesis of the nuclear factor of activated T cells inhibitor NFAT-133 and its congeners in Streptomyces pactum.</title>
        <authorList>
            <person name="Zhou W."/>
            <person name="Posri P."/>
            <person name="Abugrain M.E."/>
            <person name="Weisberg A.J."/>
            <person name="Chang J.H."/>
            <person name="Mahmud T."/>
        </authorList>
    </citation>
    <scope>NUCLEOTIDE SEQUENCE [LARGE SCALE GENOMIC DNA]</scope>
    <source>
        <strain evidence="3 4">ATCC 27456</strain>
    </source>
</reference>
<evidence type="ECO:0000259" key="2">
    <source>
        <dbReference type="Pfam" id="PF03807"/>
    </source>
</evidence>
<dbReference type="InterPro" id="IPR051267">
    <property type="entry name" value="STEAP_metalloreductase"/>
</dbReference>
<evidence type="ECO:0000313" key="4">
    <source>
        <dbReference type="Proteomes" id="UP000807371"/>
    </source>
</evidence>
<keyword evidence="4" id="KW-1185">Reference proteome</keyword>
<organism evidence="3 4">
    <name type="scientific">Streptomyces pactum</name>
    <dbReference type="NCBI Taxonomy" id="68249"/>
    <lineage>
        <taxon>Bacteria</taxon>
        <taxon>Bacillati</taxon>
        <taxon>Actinomycetota</taxon>
        <taxon>Actinomycetes</taxon>
        <taxon>Kitasatosporales</taxon>
        <taxon>Streptomycetaceae</taxon>
        <taxon>Streptomyces</taxon>
    </lineage>
</organism>
<evidence type="ECO:0000313" key="3">
    <source>
        <dbReference type="EMBL" id="MBH5334765.1"/>
    </source>
</evidence>
<accession>A0ABS0NHV2</accession>
<dbReference type="Gene3D" id="3.40.50.720">
    <property type="entry name" value="NAD(P)-binding Rossmann-like Domain"/>
    <property type="match status" value="1"/>
</dbReference>
<sequence>MRIGILGNGNMAGALGAHWVRAGHRVRVGGRSPERAAELARQIGAESSGQLNEIAGFGDATLLAVPYGSAAEVVRETGGALAGRVLIDCTNPVGPGFVLTTAEGPSGARRIADASGARVVKAFNLCADSVWRHTPVAFADGPLAVPLCGDDEAALETVRALVRDVGGAPLDAGGLDRAGLLEATTAFLIGLWVGGHDPRTMLPPTHAMA</sequence>
<proteinExistence type="predicted"/>
<protein>
    <submittedName>
        <fullName evidence="3">NAD(P)-binding domain-containing protein</fullName>
    </submittedName>
</protein>
<dbReference type="SUPFAM" id="SSF51735">
    <property type="entry name" value="NAD(P)-binding Rossmann-fold domains"/>
    <property type="match status" value="1"/>
</dbReference>
<feature type="domain" description="Pyrroline-5-carboxylate reductase catalytic N-terminal" evidence="2">
    <location>
        <begin position="2"/>
        <end position="92"/>
    </location>
</feature>